<organism evidence="13 14">
    <name type="scientific">Fragilariopsis cylindrus CCMP1102</name>
    <dbReference type="NCBI Taxonomy" id="635003"/>
    <lineage>
        <taxon>Eukaryota</taxon>
        <taxon>Sar</taxon>
        <taxon>Stramenopiles</taxon>
        <taxon>Ochrophyta</taxon>
        <taxon>Bacillariophyta</taxon>
        <taxon>Bacillariophyceae</taxon>
        <taxon>Bacillariophycidae</taxon>
        <taxon>Bacillariales</taxon>
        <taxon>Bacillariaceae</taxon>
        <taxon>Fragilariopsis</taxon>
    </lineage>
</organism>
<dbReference type="InParanoid" id="A0A1E7F798"/>
<dbReference type="FunCoup" id="A0A1E7F798">
    <property type="interactions" value="11"/>
</dbReference>
<dbReference type="PANTHER" id="PTHR10408:SF7">
    <property type="entry name" value="DIACYLGLYCEROL O-ACYLTRANSFERASE 1"/>
    <property type="match status" value="1"/>
</dbReference>
<accession>A0A1E7F798</accession>
<dbReference type="EC" id="2.3.1.20" evidence="4"/>
<feature type="transmembrane region" description="Helical" evidence="12">
    <location>
        <begin position="348"/>
        <end position="370"/>
    </location>
</feature>
<keyword evidence="10" id="KW-0012">Acyltransferase</keyword>
<comment type="similarity">
    <text evidence="3">Belongs to the membrane-bound acyltransferase family. Sterol o-acyltransferase subfamily.</text>
</comment>
<gene>
    <name evidence="13" type="ORF">FRACYDRAFT_276226</name>
</gene>
<proteinExistence type="inferred from homology"/>
<comment type="pathway">
    <text evidence="2">Lipid metabolism.</text>
</comment>
<evidence type="ECO:0000256" key="11">
    <source>
        <dbReference type="PIRSR" id="PIRSR000439-1"/>
    </source>
</evidence>
<dbReference type="Proteomes" id="UP000095751">
    <property type="component" value="Unassembled WGS sequence"/>
</dbReference>
<feature type="transmembrane region" description="Helical" evidence="12">
    <location>
        <begin position="190"/>
        <end position="209"/>
    </location>
</feature>
<evidence type="ECO:0000256" key="8">
    <source>
        <dbReference type="ARBA" id="ARBA00022989"/>
    </source>
</evidence>
<feature type="transmembrane region" description="Helical" evidence="12">
    <location>
        <begin position="102"/>
        <end position="127"/>
    </location>
</feature>
<evidence type="ECO:0000256" key="7">
    <source>
        <dbReference type="ARBA" id="ARBA00022824"/>
    </source>
</evidence>
<dbReference type="GO" id="GO:0004144">
    <property type="term" value="F:diacylglycerol O-acyltransferase activity"/>
    <property type="evidence" value="ECO:0007669"/>
    <property type="project" value="UniProtKB-EC"/>
</dbReference>
<dbReference type="AlphaFoldDB" id="A0A1E7F798"/>
<evidence type="ECO:0000256" key="5">
    <source>
        <dbReference type="ARBA" id="ARBA00022679"/>
    </source>
</evidence>
<dbReference type="InterPro" id="IPR004299">
    <property type="entry name" value="MBOAT_fam"/>
</dbReference>
<evidence type="ECO:0000313" key="14">
    <source>
        <dbReference type="Proteomes" id="UP000095751"/>
    </source>
</evidence>
<feature type="transmembrane region" description="Helical" evidence="12">
    <location>
        <begin position="319"/>
        <end position="336"/>
    </location>
</feature>
<reference evidence="13 14" key="1">
    <citation type="submission" date="2016-09" db="EMBL/GenBank/DDBJ databases">
        <title>Extensive genetic diversity and differential bi-allelic expression allows diatom success in the polar Southern Ocean.</title>
        <authorList>
            <consortium name="DOE Joint Genome Institute"/>
            <person name="Mock T."/>
            <person name="Otillar R.P."/>
            <person name="Strauss J."/>
            <person name="Dupont C."/>
            <person name="Frickenhaus S."/>
            <person name="Maumus F."/>
            <person name="Mcmullan M."/>
            <person name="Sanges R."/>
            <person name="Schmutz J."/>
            <person name="Toseland A."/>
            <person name="Valas R."/>
            <person name="Veluchamy A."/>
            <person name="Ward B.J."/>
            <person name="Allen A."/>
            <person name="Barry K."/>
            <person name="Falciatore A."/>
            <person name="Ferrante M."/>
            <person name="Fortunato A.E."/>
            <person name="Gloeckner G."/>
            <person name="Gruber A."/>
            <person name="Hipkin R."/>
            <person name="Janech M."/>
            <person name="Kroth P."/>
            <person name="Leese F."/>
            <person name="Lindquist E."/>
            <person name="Lyon B.R."/>
            <person name="Martin J."/>
            <person name="Mayer C."/>
            <person name="Parker M."/>
            <person name="Quesneville H."/>
            <person name="Raymond J."/>
            <person name="Uhlig C."/>
            <person name="Valentin K.U."/>
            <person name="Worden A.Z."/>
            <person name="Armbrust E.V."/>
            <person name="Bowler C."/>
            <person name="Green B."/>
            <person name="Moulton V."/>
            <person name="Van Oosterhout C."/>
            <person name="Grigoriev I."/>
        </authorList>
    </citation>
    <scope>NUCLEOTIDE SEQUENCE [LARGE SCALE GENOMIC DNA]</scope>
    <source>
        <strain evidence="13 14">CCMP1102</strain>
    </source>
</reference>
<keyword evidence="8 12" id="KW-1133">Transmembrane helix</keyword>
<comment type="subcellular location">
    <subcellularLocation>
        <location evidence="1">Endoplasmic reticulum membrane</location>
        <topology evidence="1">Multi-pass membrane protein</topology>
    </subcellularLocation>
</comment>
<dbReference type="GO" id="GO:0019432">
    <property type="term" value="P:triglyceride biosynthetic process"/>
    <property type="evidence" value="ECO:0007669"/>
    <property type="project" value="TreeGrafter"/>
</dbReference>
<feature type="transmembrane region" description="Helical" evidence="12">
    <location>
        <begin position="278"/>
        <end position="299"/>
    </location>
</feature>
<evidence type="ECO:0000256" key="2">
    <source>
        <dbReference type="ARBA" id="ARBA00005189"/>
    </source>
</evidence>
<dbReference type="KEGG" id="fcy:FRACYDRAFT_276226"/>
<keyword evidence="5" id="KW-0808">Transferase</keyword>
<feature type="active site" evidence="11">
    <location>
        <position position="361"/>
    </location>
</feature>
<evidence type="ECO:0000256" key="12">
    <source>
        <dbReference type="SAM" id="Phobius"/>
    </source>
</evidence>
<evidence type="ECO:0000256" key="6">
    <source>
        <dbReference type="ARBA" id="ARBA00022692"/>
    </source>
</evidence>
<evidence type="ECO:0000256" key="9">
    <source>
        <dbReference type="ARBA" id="ARBA00023136"/>
    </source>
</evidence>
<dbReference type="OrthoDB" id="10039049at2759"/>
<dbReference type="Pfam" id="PF03062">
    <property type="entry name" value="MBOAT"/>
    <property type="match status" value="1"/>
</dbReference>
<keyword evidence="7" id="KW-0256">Endoplasmic reticulum</keyword>
<dbReference type="InterPro" id="IPR014371">
    <property type="entry name" value="Oat_ACAT_DAG_ARE"/>
</dbReference>
<dbReference type="EMBL" id="KV784361">
    <property type="protein sequence ID" value="OEU14051.1"/>
    <property type="molecule type" value="Genomic_DNA"/>
</dbReference>
<dbReference type="PANTHER" id="PTHR10408">
    <property type="entry name" value="STEROL O-ACYLTRANSFERASE"/>
    <property type="match status" value="1"/>
</dbReference>
<evidence type="ECO:0000313" key="13">
    <source>
        <dbReference type="EMBL" id="OEU14051.1"/>
    </source>
</evidence>
<evidence type="ECO:0000256" key="3">
    <source>
        <dbReference type="ARBA" id="ARBA00009010"/>
    </source>
</evidence>
<sequence>MHRRAEGSYLSHDSPTPNYRGLLNLGVIILVISNFRILLGTMREYGFVLTHGYFSVPDEEYSFKWKDIVDVPFVFTMIMLNIFVIFAYLIELGISRRFLKEWLGISLHIINTNLSLLLPMVIVWKYINSPVNGAVLQMSSTVLWMKLISYAHANADYRHFPDRNVENIIQNTDEESISLNYPRNITVTNIYYFWFAPTLTYQMVFPRLVRRSKGQILNLVLRLFFCFVLLVFLVAQVFRPTLNNLMEELNELKGEDMHILSVHIFAEYILKLGIASSYIWLLVFYGFFHVLLNLLAQLLRFGDRVFYRDWWNSTNMSSYWRLWNLPVHYWLVRHLYFPCIRIGMSKSAAMFMVFFFSAVVHEMLISVSIYNTQPRFDSHRCRNVKITEI</sequence>
<dbReference type="PIRSF" id="PIRSF000439">
    <property type="entry name" value="Oat_ACAT_DAG_ARE"/>
    <property type="match status" value="1"/>
</dbReference>
<keyword evidence="14" id="KW-1185">Reference proteome</keyword>
<feature type="transmembrane region" description="Helical" evidence="12">
    <location>
        <begin position="71"/>
        <end position="90"/>
    </location>
</feature>
<keyword evidence="6 12" id="KW-0812">Transmembrane</keyword>
<keyword evidence="9 12" id="KW-0472">Membrane</keyword>
<name>A0A1E7F798_9STRA</name>
<evidence type="ECO:0000256" key="10">
    <source>
        <dbReference type="ARBA" id="ARBA00023315"/>
    </source>
</evidence>
<evidence type="ECO:0000256" key="4">
    <source>
        <dbReference type="ARBA" id="ARBA00013244"/>
    </source>
</evidence>
<feature type="transmembrane region" description="Helical" evidence="12">
    <location>
        <begin position="216"/>
        <end position="238"/>
    </location>
</feature>
<evidence type="ECO:0000256" key="1">
    <source>
        <dbReference type="ARBA" id="ARBA00004477"/>
    </source>
</evidence>
<dbReference type="GO" id="GO:0005789">
    <property type="term" value="C:endoplasmic reticulum membrane"/>
    <property type="evidence" value="ECO:0007669"/>
    <property type="project" value="UniProtKB-SubCell"/>
</dbReference>
<protein>
    <recommendedName>
        <fullName evidence="4">diacylglycerol O-acyltransferase</fullName>
        <ecNumber evidence="4">2.3.1.20</ecNumber>
    </recommendedName>
</protein>
<feature type="transmembrane region" description="Helical" evidence="12">
    <location>
        <begin position="21"/>
        <end position="39"/>
    </location>
</feature>